<dbReference type="Pfam" id="PF00023">
    <property type="entry name" value="Ank"/>
    <property type="match status" value="2"/>
</dbReference>
<feature type="region of interest" description="Disordered" evidence="12">
    <location>
        <begin position="1"/>
        <end position="57"/>
    </location>
</feature>
<dbReference type="PRINTS" id="PR01415">
    <property type="entry name" value="ANKYRIN"/>
</dbReference>
<dbReference type="Proteomes" id="UP000076858">
    <property type="component" value="Unassembled WGS sequence"/>
</dbReference>
<keyword evidence="5" id="KW-0677">Repeat</keyword>
<evidence type="ECO:0000256" key="5">
    <source>
        <dbReference type="ARBA" id="ARBA00022737"/>
    </source>
</evidence>
<feature type="transmembrane region" description="Helical" evidence="13">
    <location>
        <begin position="775"/>
        <end position="798"/>
    </location>
</feature>
<comment type="subcellular location">
    <subcellularLocation>
        <location evidence="1">Membrane</location>
        <topology evidence="1">Multi-pass membrane protein</topology>
    </subcellularLocation>
</comment>
<dbReference type="Pfam" id="PF00520">
    <property type="entry name" value="Ion_trans"/>
    <property type="match status" value="1"/>
</dbReference>
<comment type="caution">
    <text evidence="14">The sequence shown here is derived from an EMBL/GenBank/DDBJ whole genome shotgun (WGS) entry which is preliminary data.</text>
</comment>
<keyword evidence="8" id="KW-0406">Ion transport</keyword>
<evidence type="ECO:0000313" key="15">
    <source>
        <dbReference type="Proteomes" id="UP000076858"/>
    </source>
</evidence>
<dbReference type="SMART" id="SM00248">
    <property type="entry name" value="ANK"/>
    <property type="match status" value="10"/>
</dbReference>
<dbReference type="InterPro" id="IPR052076">
    <property type="entry name" value="TRP_cation_channel"/>
</dbReference>
<sequence>MSDQWTNKKIVEQDDSGDDTDGKENGLSTKSLTAKKIAYQRQQPGRPKLVTQGALNRESKMSVLEKKGASGNATKQSLKNITMKSDWSQTAFNRSESFAVRDLVDEVSPTAGCVWPQSVLALAIDELLIPKDPAIVRSAKIVLRDSKDASVWKKMPQECRNIGVLYAALKGREAMLKFFLELGGEAKSTDLMRRSALHYAASWPGAEAAVCIDLLVKHGAVVNVWDVNDEATPLCCAAASGCIESVESLLKAGADVNAKVSTSPLVLAVRSRSLACATRLIAAGAAVNSVQVNSESPLHVAAVQGDADCLKLLLENKADTRAVCDGRMKALHLAAFNGKVACIRLLLQASKMEIDTQEADGRTPLHLAALCQSVESVAVLLENGARHDVFDHMKETPLHSAAVKCRRSIDVVKLLISNGANVNAQNQCGQTPLHFAAINENSKLAAFLIKSGTDLSIKNREGNTALELVARRVPNALQAIQRKLDSAVEIAGHDPTDLDCELRLDLRVLVPRGNQQHAGEMAMLKSLIAADQRHFLQHPVIGAFLHLKWMKIRAVFILSLLFQSCYVLSLSLNIHSMYVNNASVTNCSLNSNSSLCEPKNQLHANTLWYLTVIWGSATGCKELFQLHCNPTEYARDPENYAQLFSIVGMVLTLLRSNLKEAGEDHSDWQHHLAAVVIIVSWCNLMMHVGRFPVFGLYVQMFTTVAWNIAKLLLAYMSLIIGFAMGFAVLFPHSESFSRMPEALLKAIVMMTGEIDYEKTFYESDDHIKYVGTTHLIFLAFVLFIVIVLMNLLVGLAVSDIQGLQNSAGLDRLVRLTKQIARMEIFVFFPWFIHFHSKRAKFSKRECLQRKVLVVSPKAKRTYNFKPNDPRDHCFPPDIKEGLLAIAINKMVNTKTNNLQNVTSTGTPIKRPLDPISEDHLKEVLNRVDDLFQNYMSQIIVMNTALKKELTGLEDTVTSTEDWQRTPYCHRSMTEENISSFELV</sequence>
<evidence type="ECO:0000256" key="8">
    <source>
        <dbReference type="ARBA" id="ARBA00023065"/>
    </source>
</evidence>
<dbReference type="AlphaFoldDB" id="A0A0P5VDH9"/>
<keyword evidence="7" id="KW-0040">ANK repeat</keyword>
<accession>A0A0P5VDH9</accession>
<dbReference type="PANTHER" id="PTHR47143">
    <property type="entry name" value="TRANSIENT RECEPTOR POTENTIAL CATION CHANNEL PROTEIN PAINLESS"/>
    <property type="match status" value="1"/>
</dbReference>
<proteinExistence type="predicted"/>
<dbReference type="STRING" id="35525.A0A0P5VDH9"/>
<dbReference type="InterPro" id="IPR002110">
    <property type="entry name" value="Ankyrin_rpt"/>
</dbReference>
<evidence type="ECO:0000256" key="2">
    <source>
        <dbReference type="ARBA" id="ARBA00022448"/>
    </source>
</evidence>
<evidence type="ECO:0000256" key="4">
    <source>
        <dbReference type="ARBA" id="ARBA00022692"/>
    </source>
</evidence>
<dbReference type="InterPro" id="IPR036770">
    <property type="entry name" value="Ankyrin_rpt-contain_sf"/>
</dbReference>
<dbReference type="Gene3D" id="1.25.40.20">
    <property type="entry name" value="Ankyrin repeat-containing domain"/>
    <property type="match status" value="3"/>
</dbReference>
<keyword evidence="10" id="KW-0325">Glycoprotein</keyword>
<dbReference type="OrthoDB" id="7464126at2759"/>
<dbReference type="EMBL" id="LRGB01000248">
    <property type="protein sequence ID" value="KZS20048.1"/>
    <property type="molecule type" value="Genomic_DNA"/>
</dbReference>
<name>A0A0P5VDH9_9CRUS</name>
<dbReference type="SUPFAM" id="SSF48403">
    <property type="entry name" value="Ankyrin repeat"/>
    <property type="match status" value="1"/>
</dbReference>
<dbReference type="GO" id="GO:0005216">
    <property type="term" value="F:monoatomic ion channel activity"/>
    <property type="evidence" value="ECO:0007669"/>
    <property type="project" value="InterPro"/>
</dbReference>
<evidence type="ECO:0000256" key="3">
    <source>
        <dbReference type="ARBA" id="ARBA00022606"/>
    </source>
</evidence>
<keyword evidence="2" id="KW-0813">Transport</keyword>
<dbReference type="Pfam" id="PF12796">
    <property type="entry name" value="Ank_2"/>
    <property type="match status" value="2"/>
</dbReference>
<dbReference type="GO" id="GO:0034703">
    <property type="term" value="C:cation channel complex"/>
    <property type="evidence" value="ECO:0007669"/>
    <property type="project" value="UniProtKB-ARBA"/>
</dbReference>
<evidence type="ECO:0000256" key="11">
    <source>
        <dbReference type="ARBA" id="ARBA00023303"/>
    </source>
</evidence>
<gene>
    <name evidence="14" type="ORF">APZ42_013360</name>
</gene>
<keyword evidence="11" id="KW-0407">Ion channel</keyword>
<feature type="transmembrane region" description="Helical" evidence="13">
    <location>
        <begin position="554"/>
        <end position="574"/>
    </location>
</feature>
<dbReference type="PROSITE" id="PS50088">
    <property type="entry name" value="ANK_REPEAT"/>
    <property type="match status" value="5"/>
</dbReference>
<feature type="transmembrane region" description="Helical" evidence="13">
    <location>
        <begin position="708"/>
        <end position="730"/>
    </location>
</feature>
<reference evidence="14 15" key="1">
    <citation type="submission" date="2016-03" db="EMBL/GenBank/DDBJ databases">
        <title>EvidentialGene: Evidence-directed Construction of Genes on Genomes.</title>
        <authorList>
            <person name="Gilbert D.G."/>
            <person name="Choi J.-H."/>
            <person name="Mockaitis K."/>
            <person name="Colbourne J."/>
            <person name="Pfrender M."/>
        </authorList>
    </citation>
    <scope>NUCLEOTIDE SEQUENCE [LARGE SCALE GENOMIC DNA]</scope>
    <source>
        <strain evidence="14 15">Xinb3</strain>
        <tissue evidence="14">Complete organism</tissue>
    </source>
</reference>
<evidence type="ECO:0000256" key="6">
    <source>
        <dbReference type="ARBA" id="ARBA00022989"/>
    </source>
</evidence>
<feature type="transmembrane region" description="Helical" evidence="13">
    <location>
        <begin position="818"/>
        <end position="834"/>
    </location>
</feature>
<keyword evidence="6 13" id="KW-1133">Transmembrane helix</keyword>
<keyword evidence="3" id="KW-0716">Sensory transduction</keyword>
<dbReference type="PROSITE" id="PS50297">
    <property type="entry name" value="ANK_REP_REGION"/>
    <property type="match status" value="5"/>
</dbReference>
<protein>
    <submittedName>
        <fullName evidence="14">Lethal (2) 35Be</fullName>
    </submittedName>
</protein>
<keyword evidence="9 13" id="KW-0472">Membrane</keyword>
<evidence type="ECO:0000256" key="9">
    <source>
        <dbReference type="ARBA" id="ARBA00023136"/>
    </source>
</evidence>
<evidence type="ECO:0000256" key="10">
    <source>
        <dbReference type="ARBA" id="ARBA00023180"/>
    </source>
</evidence>
<feature type="transmembrane region" description="Helical" evidence="13">
    <location>
        <begin position="670"/>
        <end position="688"/>
    </location>
</feature>
<keyword evidence="15" id="KW-1185">Reference proteome</keyword>
<evidence type="ECO:0000256" key="12">
    <source>
        <dbReference type="SAM" id="MobiDB-lite"/>
    </source>
</evidence>
<evidence type="ECO:0000313" key="14">
    <source>
        <dbReference type="EMBL" id="KZS20048.1"/>
    </source>
</evidence>
<dbReference type="PANTHER" id="PTHR47143:SF1">
    <property type="entry name" value="ION_TRANS DOMAIN-CONTAINING PROTEIN"/>
    <property type="match status" value="1"/>
</dbReference>
<evidence type="ECO:0000256" key="7">
    <source>
        <dbReference type="ARBA" id="ARBA00023043"/>
    </source>
</evidence>
<dbReference type="InterPro" id="IPR005821">
    <property type="entry name" value="Ion_trans_dom"/>
</dbReference>
<evidence type="ECO:0000256" key="1">
    <source>
        <dbReference type="ARBA" id="ARBA00004141"/>
    </source>
</evidence>
<evidence type="ECO:0000256" key="13">
    <source>
        <dbReference type="SAM" id="Phobius"/>
    </source>
</evidence>
<keyword evidence="4 13" id="KW-0812">Transmembrane</keyword>
<organism evidence="14 15">
    <name type="scientific">Daphnia magna</name>
    <dbReference type="NCBI Taxonomy" id="35525"/>
    <lineage>
        <taxon>Eukaryota</taxon>
        <taxon>Metazoa</taxon>
        <taxon>Ecdysozoa</taxon>
        <taxon>Arthropoda</taxon>
        <taxon>Crustacea</taxon>
        <taxon>Branchiopoda</taxon>
        <taxon>Diplostraca</taxon>
        <taxon>Cladocera</taxon>
        <taxon>Anomopoda</taxon>
        <taxon>Daphniidae</taxon>
        <taxon>Daphnia</taxon>
    </lineage>
</organism>